<proteinExistence type="predicted"/>
<organism evidence="2 3">
    <name type="scientific">Solibacillus faecavium</name>
    <dbReference type="NCBI Taxonomy" id="2762221"/>
    <lineage>
        <taxon>Bacteria</taxon>
        <taxon>Bacillati</taxon>
        <taxon>Bacillota</taxon>
        <taxon>Bacilli</taxon>
        <taxon>Bacillales</taxon>
        <taxon>Caryophanaceae</taxon>
        <taxon>Solibacillus</taxon>
    </lineage>
</organism>
<reference evidence="2 3" key="1">
    <citation type="submission" date="2020-08" db="EMBL/GenBank/DDBJ databases">
        <title>A Genomic Blueprint of the Chicken Gut Microbiome.</title>
        <authorList>
            <person name="Gilroy R."/>
            <person name="Ravi A."/>
            <person name="Getino M."/>
            <person name="Pursley I."/>
            <person name="Horton D.L."/>
            <person name="Alikhan N.-F."/>
            <person name="Baker D."/>
            <person name="Gharbi K."/>
            <person name="Hall N."/>
            <person name="Watson M."/>
            <person name="Adriaenssens E.M."/>
            <person name="Foster-Nyarko E."/>
            <person name="Jarju S."/>
            <person name="Secka A."/>
            <person name="Antonio M."/>
            <person name="Oren A."/>
            <person name="Chaudhuri R."/>
            <person name="La Ragione R.M."/>
            <person name="Hildebrand F."/>
            <person name="Pallen M.J."/>
        </authorList>
    </citation>
    <scope>NUCLEOTIDE SEQUENCE [LARGE SCALE GENOMIC DNA]</scope>
    <source>
        <strain evidence="2 3">A46</strain>
    </source>
</reference>
<evidence type="ECO:0000256" key="1">
    <source>
        <dbReference type="SAM" id="Phobius"/>
    </source>
</evidence>
<dbReference type="EMBL" id="JACSPZ010000017">
    <property type="protein sequence ID" value="MBD8038815.1"/>
    <property type="molecule type" value="Genomic_DNA"/>
</dbReference>
<accession>A0ABR8Y3N9</accession>
<protein>
    <submittedName>
        <fullName evidence="2">Uncharacterized protein</fullName>
    </submittedName>
</protein>
<keyword evidence="1" id="KW-0472">Membrane</keyword>
<keyword evidence="1" id="KW-0812">Transmembrane</keyword>
<feature type="transmembrane region" description="Helical" evidence="1">
    <location>
        <begin position="7"/>
        <end position="29"/>
    </location>
</feature>
<keyword evidence="1" id="KW-1133">Transmembrane helix</keyword>
<dbReference type="RefSeq" id="WP_191701878.1">
    <property type="nucleotide sequence ID" value="NZ_JACSPZ010000017.1"/>
</dbReference>
<feature type="transmembrane region" description="Helical" evidence="1">
    <location>
        <begin position="53"/>
        <end position="71"/>
    </location>
</feature>
<evidence type="ECO:0000313" key="2">
    <source>
        <dbReference type="EMBL" id="MBD8038815.1"/>
    </source>
</evidence>
<keyword evidence="3" id="KW-1185">Reference proteome</keyword>
<comment type="caution">
    <text evidence="2">The sequence shown here is derived from an EMBL/GenBank/DDBJ whole genome shotgun (WGS) entry which is preliminary data.</text>
</comment>
<dbReference type="Proteomes" id="UP000619101">
    <property type="component" value="Unassembled WGS sequence"/>
</dbReference>
<name>A0ABR8Y3N9_9BACL</name>
<evidence type="ECO:0000313" key="3">
    <source>
        <dbReference type="Proteomes" id="UP000619101"/>
    </source>
</evidence>
<gene>
    <name evidence="2" type="ORF">H9635_18890</name>
</gene>
<sequence length="77" mass="8697">MKIFATISLLFGIIFTFIGVLPFIFSYPFSNGPHSGPSNAWELILMISYDGKGWYLIIGIALLLVPNFLVFKRKNLN</sequence>